<evidence type="ECO:0000313" key="2">
    <source>
        <dbReference type="EMBL" id="OMO78772.1"/>
    </source>
</evidence>
<gene>
    <name evidence="2" type="ORF">CCACVL1_14121</name>
</gene>
<protein>
    <recommendedName>
        <fullName evidence="1">F-box domain-containing protein</fullName>
    </recommendedName>
</protein>
<dbReference type="PANTHER" id="PTHR31672:SF11">
    <property type="entry name" value="F-BOX PROTEIN CPR1-LIKE ISOFORM X2"/>
    <property type="match status" value="1"/>
</dbReference>
<dbReference type="OMA" id="VENCMEP"/>
<organism evidence="2 3">
    <name type="scientific">Corchorus capsularis</name>
    <name type="common">Jute</name>
    <dbReference type="NCBI Taxonomy" id="210143"/>
    <lineage>
        <taxon>Eukaryota</taxon>
        <taxon>Viridiplantae</taxon>
        <taxon>Streptophyta</taxon>
        <taxon>Embryophyta</taxon>
        <taxon>Tracheophyta</taxon>
        <taxon>Spermatophyta</taxon>
        <taxon>Magnoliopsida</taxon>
        <taxon>eudicotyledons</taxon>
        <taxon>Gunneridae</taxon>
        <taxon>Pentapetalae</taxon>
        <taxon>rosids</taxon>
        <taxon>malvids</taxon>
        <taxon>Malvales</taxon>
        <taxon>Malvaceae</taxon>
        <taxon>Grewioideae</taxon>
        <taxon>Apeibeae</taxon>
        <taxon>Corchorus</taxon>
    </lineage>
</organism>
<dbReference type="Gramene" id="OMO78772">
    <property type="protein sequence ID" value="OMO78772"/>
    <property type="gene ID" value="CCACVL1_14121"/>
</dbReference>
<name>A0A1R3I859_COCAP</name>
<dbReference type="InterPro" id="IPR036047">
    <property type="entry name" value="F-box-like_dom_sf"/>
</dbReference>
<dbReference type="PANTHER" id="PTHR31672">
    <property type="entry name" value="BNACNNG10540D PROTEIN"/>
    <property type="match status" value="1"/>
</dbReference>
<dbReference type="AlphaFoldDB" id="A0A1R3I859"/>
<evidence type="ECO:0000259" key="1">
    <source>
        <dbReference type="Pfam" id="PF00646"/>
    </source>
</evidence>
<dbReference type="EMBL" id="AWWV01010520">
    <property type="protein sequence ID" value="OMO78772.1"/>
    <property type="molecule type" value="Genomic_DNA"/>
</dbReference>
<dbReference type="InterPro" id="IPR050796">
    <property type="entry name" value="SCF_F-box_component"/>
</dbReference>
<reference evidence="2 3" key="1">
    <citation type="submission" date="2013-09" db="EMBL/GenBank/DDBJ databases">
        <title>Corchorus capsularis genome sequencing.</title>
        <authorList>
            <person name="Alam M."/>
            <person name="Haque M.S."/>
            <person name="Islam M.S."/>
            <person name="Emdad E.M."/>
            <person name="Islam M.M."/>
            <person name="Ahmed B."/>
            <person name="Halim A."/>
            <person name="Hossen Q.M.M."/>
            <person name="Hossain M.Z."/>
            <person name="Ahmed R."/>
            <person name="Khan M.M."/>
            <person name="Islam R."/>
            <person name="Rashid M.M."/>
            <person name="Khan S.A."/>
            <person name="Rahman M.S."/>
            <person name="Alam M."/>
        </authorList>
    </citation>
    <scope>NUCLEOTIDE SEQUENCE [LARGE SCALE GENOMIC DNA]</scope>
    <source>
        <strain evidence="3">cv. CVL-1</strain>
        <tissue evidence="2">Whole seedling</tissue>
    </source>
</reference>
<sequence>MDPNLEEFNTLMMNKNPEKAESILHAINVFLRPNSAIEIVRDHMNGGRYVLRKMRVEGKHVPDEVISEILSWIPAKTLHGIMRYVCKTWAKEICNSSFVENHLKRSKPGLLLQNETSKSTRFLEIRENGDFEFTNMNPRPSNDNYNNLGTIISSCDGVIMYFGPFWTTICVTNPIVMDVTHVPRHFHHRARAEPSYAIARVSHSGEFKIVCGQIIEKTNETHWYILTVGIFDSWRDIGCVISCSGALEVMKPICVGDLIYWSGNAYPSIHKDVIVTDVAKEIAFGIQLPMKFMQSNFVKIGNLFASLTFQDGYCYDIHVLKDVHSDSVKWEFYQTVVLCSPNDYNEEWQRANFIACIGQELIFDFLPLYLKPRPRKYYAYNLKTRQVRCITANETAHLHTNSLVSWRRP</sequence>
<dbReference type="Pfam" id="PF00646">
    <property type="entry name" value="F-box"/>
    <property type="match status" value="1"/>
</dbReference>
<keyword evidence="3" id="KW-1185">Reference proteome</keyword>
<proteinExistence type="predicted"/>
<accession>A0A1R3I859</accession>
<dbReference type="Gene3D" id="1.20.1280.50">
    <property type="match status" value="1"/>
</dbReference>
<evidence type="ECO:0000313" key="3">
    <source>
        <dbReference type="Proteomes" id="UP000188268"/>
    </source>
</evidence>
<dbReference type="SUPFAM" id="SSF81383">
    <property type="entry name" value="F-box domain"/>
    <property type="match status" value="1"/>
</dbReference>
<dbReference type="OrthoDB" id="1918594at2759"/>
<dbReference type="InterPro" id="IPR001810">
    <property type="entry name" value="F-box_dom"/>
</dbReference>
<feature type="domain" description="F-box" evidence="1">
    <location>
        <begin position="62"/>
        <end position="98"/>
    </location>
</feature>
<dbReference type="Proteomes" id="UP000188268">
    <property type="component" value="Unassembled WGS sequence"/>
</dbReference>
<comment type="caution">
    <text evidence="2">The sequence shown here is derived from an EMBL/GenBank/DDBJ whole genome shotgun (WGS) entry which is preliminary data.</text>
</comment>